<feature type="chain" id="PRO_5012340835" description="Pectate lyase superfamily protein domain-containing protein" evidence="1">
    <location>
        <begin position="27"/>
        <end position="101"/>
    </location>
</feature>
<evidence type="ECO:0008006" key="4">
    <source>
        <dbReference type="Google" id="ProtNLM"/>
    </source>
</evidence>
<dbReference type="EMBL" id="MNAD01001519">
    <property type="protein sequence ID" value="OJT04772.1"/>
    <property type="molecule type" value="Genomic_DNA"/>
</dbReference>
<comment type="caution">
    <text evidence="2">The sequence shown here is derived from an EMBL/GenBank/DDBJ whole genome shotgun (WGS) entry which is preliminary data.</text>
</comment>
<protein>
    <recommendedName>
        <fullName evidence="4">Pectate lyase superfamily protein domain-containing protein</fullName>
    </recommendedName>
</protein>
<evidence type="ECO:0000313" key="2">
    <source>
        <dbReference type="EMBL" id="OJT04772.1"/>
    </source>
</evidence>
<keyword evidence="3" id="KW-1185">Reference proteome</keyword>
<evidence type="ECO:0000256" key="1">
    <source>
        <dbReference type="SAM" id="SignalP"/>
    </source>
</evidence>
<reference evidence="2 3" key="1">
    <citation type="submission" date="2016-10" db="EMBL/GenBank/DDBJ databases">
        <title>Genome sequence of the basidiomycete white-rot fungus Trametes pubescens.</title>
        <authorList>
            <person name="Makela M.R."/>
            <person name="Granchi Z."/>
            <person name="Peng M."/>
            <person name="De Vries R.P."/>
            <person name="Grigoriev I."/>
            <person name="Riley R."/>
            <person name="Hilden K."/>
        </authorList>
    </citation>
    <scope>NUCLEOTIDE SEQUENCE [LARGE SCALE GENOMIC DNA]</scope>
    <source>
        <strain evidence="2 3">FBCC735</strain>
    </source>
</reference>
<gene>
    <name evidence="2" type="ORF">TRAPUB_4566</name>
</gene>
<dbReference type="Proteomes" id="UP000184267">
    <property type="component" value="Unassembled WGS sequence"/>
</dbReference>
<proteinExistence type="predicted"/>
<dbReference type="STRING" id="154538.A0A1M2VB11"/>
<sequence>MATRLRVPTWAPLVAILAAAAAQVLAGQVPVYDGVIGGKADPSTRAQLHGAVLAATDGSSTTVNITPGKLRVVENSGVCETTPGVYQASGYGDLTANQSLW</sequence>
<keyword evidence="1" id="KW-0732">Signal</keyword>
<accession>A0A1M2VB11</accession>
<dbReference type="OrthoDB" id="3045579at2759"/>
<feature type="signal peptide" evidence="1">
    <location>
        <begin position="1"/>
        <end position="26"/>
    </location>
</feature>
<name>A0A1M2VB11_TRAPU</name>
<organism evidence="2 3">
    <name type="scientific">Trametes pubescens</name>
    <name type="common">White-rot fungus</name>
    <dbReference type="NCBI Taxonomy" id="154538"/>
    <lineage>
        <taxon>Eukaryota</taxon>
        <taxon>Fungi</taxon>
        <taxon>Dikarya</taxon>
        <taxon>Basidiomycota</taxon>
        <taxon>Agaricomycotina</taxon>
        <taxon>Agaricomycetes</taxon>
        <taxon>Polyporales</taxon>
        <taxon>Polyporaceae</taxon>
        <taxon>Trametes</taxon>
    </lineage>
</organism>
<evidence type="ECO:0000313" key="3">
    <source>
        <dbReference type="Proteomes" id="UP000184267"/>
    </source>
</evidence>
<dbReference type="AlphaFoldDB" id="A0A1M2VB11"/>